<evidence type="ECO:0000313" key="2">
    <source>
        <dbReference type="Proteomes" id="UP000801492"/>
    </source>
</evidence>
<gene>
    <name evidence="1" type="ORF">ILUMI_03116</name>
</gene>
<keyword evidence="2" id="KW-1185">Reference proteome</keyword>
<sequence>MNHIQIWKEVYFAEKVESFLSRFSLTARTGCNPSMCVYGPFKNYLKVAFDDWYANRSNSGKKVSNNERAKLTGRAFSKAFTIGNNYSRFKKCGIVPSNKSVFTTADFQQHLLLTHCLQPVKEPKVREKVVEPVSKIAPPAVDKQATPDEIPKSVSRKAIKGRKRISRSATLNSSKEVDKVGRIEKLPKGVSRETKNNKNSIMLGSISNEDSYSFESEENSKLDYLKAKKTKEKPESVGPERKKLVYQQDSFEDELPYVGKIGCRSDSSD</sequence>
<dbReference type="OrthoDB" id="6428710at2759"/>
<proteinExistence type="predicted"/>
<comment type="caution">
    <text evidence="1">The sequence shown here is derived from an EMBL/GenBank/DDBJ whole genome shotgun (WGS) entry which is preliminary data.</text>
</comment>
<accession>A0A8K0GIM6</accession>
<reference evidence="1" key="1">
    <citation type="submission" date="2019-08" db="EMBL/GenBank/DDBJ databases">
        <title>The genome of the North American firefly Photinus pyralis.</title>
        <authorList>
            <consortium name="Photinus pyralis genome working group"/>
            <person name="Fallon T.R."/>
            <person name="Sander Lower S.E."/>
            <person name="Weng J.-K."/>
        </authorList>
    </citation>
    <scope>NUCLEOTIDE SEQUENCE</scope>
    <source>
        <strain evidence="1">TRF0915ILg1</strain>
        <tissue evidence="1">Whole body</tissue>
    </source>
</reference>
<dbReference type="Proteomes" id="UP000801492">
    <property type="component" value="Unassembled WGS sequence"/>
</dbReference>
<dbReference type="AlphaFoldDB" id="A0A8K0GIM6"/>
<evidence type="ECO:0000313" key="1">
    <source>
        <dbReference type="EMBL" id="KAF2903072.1"/>
    </source>
</evidence>
<dbReference type="EMBL" id="VTPC01001116">
    <property type="protein sequence ID" value="KAF2903072.1"/>
    <property type="molecule type" value="Genomic_DNA"/>
</dbReference>
<protein>
    <submittedName>
        <fullName evidence="1">Uncharacterized protein</fullName>
    </submittedName>
</protein>
<name>A0A8K0GIM6_IGNLU</name>
<organism evidence="1 2">
    <name type="scientific">Ignelater luminosus</name>
    <name type="common">Cucubano</name>
    <name type="synonym">Pyrophorus luminosus</name>
    <dbReference type="NCBI Taxonomy" id="2038154"/>
    <lineage>
        <taxon>Eukaryota</taxon>
        <taxon>Metazoa</taxon>
        <taxon>Ecdysozoa</taxon>
        <taxon>Arthropoda</taxon>
        <taxon>Hexapoda</taxon>
        <taxon>Insecta</taxon>
        <taxon>Pterygota</taxon>
        <taxon>Neoptera</taxon>
        <taxon>Endopterygota</taxon>
        <taxon>Coleoptera</taxon>
        <taxon>Polyphaga</taxon>
        <taxon>Elateriformia</taxon>
        <taxon>Elateroidea</taxon>
        <taxon>Elateridae</taxon>
        <taxon>Agrypninae</taxon>
        <taxon>Pyrophorini</taxon>
        <taxon>Ignelater</taxon>
    </lineage>
</organism>